<feature type="repeat" description="PPR" evidence="3">
    <location>
        <begin position="373"/>
        <end position="407"/>
    </location>
</feature>
<dbReference type="AlphaFoldDB" id="A0A2P5WXI4"/>
<keyword evidence="2" id="KW-0677">Repeat</keyword>
<feature type="repeat" description="PPR" evidence="3">
    <location>
        <begin position="1035"/>
        <end position="1069"/>
    </location>
</feature>
<comment type="similarity">
    <text evidence="1">Belongs to the PPR family. P subfamily.</text>
</comment>
<proteinExistence type="inferred from homology"/>
<evidence type="ECO:0000313" key="5">
    <source>
        <dbReference type="Proteomes" id="UP000239757"/>
    </source>
</evidence>
<dbReference type="NCBIfam" id="TIGR00756">
    <property type="entry name" value="PPR"/>
    <property type="match status" value="14"/>
</dbReference>
<feature type="repeat" description="PPR" evidence="3">
    <location>
        <begin position="680"/>
        <end position="714"/>
    </location>
</feature>
<dbReference type="PANTHER" id="PTHR47447">
    <property type="entry name" value="OS03G0856100 PROTEIN"/>
    <property type="match status" value="1"/>
</dbReference>
<reference evidence="4 5" key="1">
    <citation type="submission" date="2015-01" db="EMBL/GenBank/DDBJ databases">
        <title>Genome of allotetraploid Gossypium barbadense reveals genomic plasticity and fiber elongation in cotton evolution.</title>
        <authorList>
            <person name="Chen X."/>
            <person name="Liu X."/>
            <person name="Zhao B."/>
            <person name="Zheng H."/>
            <person name="Hu Y."/>
            <person name="Lu G."/>
            <person name="Yang C."/>
            <person name="Chen J."/>
            <person name="Shan C."/>
            <person name="Zhang L."/>
            <person name="Zhou Y."/>
            <person name="Wang L."/>
            <person name="Guo W."/>
            <person name="Bai Y."/>
            <person name="Ruan J."/>
            <person name="Shangguan X."/>
            <person name="Mao Y."/>
            <person name="Jiang J."/>
            <person name="Zhu Y."/>
            <person name="Lei J."/>
            <person name="Kang H."/>
            <person name="Chen S."/>
            <person name="He X."/>
            <person name="Wang R."/>
            <person name="Wang Y."/>
            <person name="Chen J."/>
            <person name="Wang L."/>
            <person name="Yu S."/>
            <person name="Wang B."/>
            <person name="Wei J."/>
            <person name="Song S."/>
            <person name="Lu X."/>
            <person name="Gao Z."/>
            <person name="Gu W."/>
            <person name="Deng X."/>
            <person name="Ma D."/>
            <person name="Wang S."/>
            <person name="Liang W."/>
            <person name="Fang L."/>
            <person name="Cai C."/>
            <person name="Zhu X."/>
            <person name="Zhou B."/>
            <person name="Zhang Y."/>
            <person name="Chen Z."/>
            <person name="Xu S."/>
            <person name="Zhu R."/>
            <person name="Wang S."/>
            <person name="Zhang T."/>
            <person name="Zhao G."/>
        </authorList>
    </citation>
    <scope>NUCLEOTIDE SEQUENCE [LARGE SCALE GENOMIC DNA]</scope>
    <source>
        <strain evidence="5">cv. Xinhai21</strain>
        <tissue evidence="4">Leaf</tissue>
    </source>
</reference>
<protein>
    <recommendedName>
        <fullName evidence="6">Pentacotripeptide-repeat region of PRORP domain-containing protein</fullName>
    </recommendedName>
</protein>
<feature type="repeat" description="PPR" evidence="3">
    <location>
        <begin position="750"/>
        <end position="784"/>
    </location>
</feature>
<organism evidence="4 5">
    <name type="scientific">Gossypium barbadense</name>
    <name type="common">Sea Island cotton</name>
    <name type="synonym">Hibiscus barbadensis</name>
    <dbReference type="NCBI Taxonomy" id="3634"/>
    <lineage>
        <taxon>Eukaryota</taxon>
        <taxon>Viridiplantae</taxon>
        <taxon>Streptophyta</taxon>
        <taxon>Embryophyta</taxon>
        <taxon>Tracheophyta</taxon>
        <taxon>Spermatophyta</taxon>
        <taxon>Magnoliopsida</taxon>
        <taxon>eudicotyledons</taxon>
        <taxon>Gunneridae</taxon>
        <taxon>Pentapetalae</taxon>
        <taxon>rosids</taxon>
        <taxon>malvids</taxon>
        <taxon>Malvales</taxon>
        <taxon>Malvaceae</taxon>
        <taxon>Malvoideae</taxon>
        <taxon>Gossypium</taxon>
    </lineage>
</organism>
<feature type="repeat" description="PPR" evidence="3">
    <location>
        <begin position="236"/>
        <end position="270"/>
    </location>
</feature>
<dbReference type="Pfam" id="PF01535">
    <property type="entry name" value="PPR"/>
    <property type="match status" value="6"/>
</dbReference>
<feature type="repeat" description="PPR" evidence="3">
    <location>
        <begin position="801"/>
        <end position="835"/>
    </location>
</feature>
<dbReference type="Pfam" id="PF12854">
    <property type="entry name" value="PPR_1"/>
    <property type="match status" value="2"/>
</dbReference>
<evidence type="ECO:0000313" key="4">
    <source>
        <dbReference type="EMBL" id="PPR95797.1"/>
    </source>
</evidence>
<dbReference type="InterPro" id="IPR002885">
    <property type="entry name" value="PPR_rpt"/>
</dbReference>
<feature type="repeat" description="PPR" evidence="3">
    <location>
        <begin position="408"/>
        <end position="442"/>
    </location>
</feature>
<evidence type="ECO:0000256" key="2">
    <source>
        <dbReference type="ARBA" id="ARBA00022737"/>
    </source>
</evidence>
<feature type="repeat" description="PPR" evidence="3">
    <location>
        <begin position="871"/>
        <end position="905"/>
    </location>
</feature>
<dbReference type="Pfam" id="PF13041">
    <property type="entry name" value="PPR_2"/>
    <property type="match status" value="6"/>
</dbReference>
<feature type="repeat" description="PPR" evidence="3">
    <location>
        <begin position="338"/>
        <end position="372"/>
    </location>
</feature>
<name>A0A2P5WXI4_GOSBA</name>
<evidence type="ECO:0008006" key="6">
    <source>
        <dbReference type="Google" id="ProtNLM"/>
    </source>
</evidence>
<dbReference type="InterPro" id="IPR011990">
    <property type="entry name" value="TPR-like_helical_dom_sf"/>
</dbReference>
<dbReference type="Gene3D" id="1.25.40.10">
    <property type="entry name" value="Tetratricopeptide repeat domain"/>
    <property type="match status" value="9"/>
</dbReference>
<dbReference type="SUPFAM" id="SSF48452">
    <property type="entry name" value="TPR-like"/>
    <property type="match status" value="1"/>
</dbReference>
<accession>A0A2P5WXI4</accession>
<dbReference type="EMBL" id="KZ666180">
    <property type="protein sequence ID" value="PPR95797.1"/>
    <property type="molecule type" value="Genomic_DNA"/>
</dbReference>
<feature type="repeat" description="PPR" evidence="3">
    <location>
        <begin position="610"/>
        <end position="644"/>
    </location>
</feature>
<dbReference type="Proteomes" id="UP000239757">
    <property type="component" value="Unassembled WGS sequence"/>
</dbReference>
<sequence>MRKRLFNSLLSYSKSLHFPPRNPQLNRIIFQFISTSSPANLDGLIDPDDPFPLQNNPRVEPVSAQDFAFLSSDSGTSTKQKVNARKFSLDAVLIANTILSDNGELWYRTQIFLRQFRGSINEKLVVEVLNLVKMKPDLAVKFFIWAGKQSGYSHTVNVINSLLDLLESGNDDPIPEKFLLEIRDDDEVILKKLLNLLIGKYCKNGLWNMALEELGRLKDFGYKPSESIWDDDEVILKKLLNLLIGKYCKNGLWNMALEELGRLKDFGYKPSRVTYCALVQVFLQADRLDTAHLVYGEMSDAGFRMDGYTLRCYAYSLCRTGQWREALALIEKEEFKVDTALYTKMISGLCEASLFEEAMDFLNRMRADSCVPDVVTYRVLLCGCLNKGQLDMCKIILNIMIAEGCYPSLGIFNSLVHAYCRSGDYSFAYKLLKKMVKCGCQPGHVAYNKLISSICGNEELPSSDVLELAENAYSKMLADGVVLNKINVSNFSMTQTHWQRHISGYRLCGCLNKGQLDMCKIILNMMIAEGCYPSLGIFNSLVHAYCRSGDYSFAYKLLKKMVKCGCQPGHVAYNKLISSICGNEELPSSDVLELAENAYSKMLADGVVLNKINVSNFSRCLCSVGKFEKACKIIHEMMRKGFIPDTSTYSKVIAHLCNASKVENAFLLFEEMKKNGVVPDVRTYTILIDSFCKVGLIEQARNWFDEMVKGGCAPNVVTYTALIHAYLKARKVSKADELFEMMLSKGCIPNVVTYTALIDGHCKAGQIEKACQIFARMQTNAEIPDVDLYFKEVDNEAKTPNVYTYGALVDGLCKVYKVKEAHELLEGMSASGCKPNRVVFGALIDGFCKAGKLDEAQEVFSEMLEHGYDPNTFIYSSLMNWLFKDKRMDLALKVLFKMLENSCTPDVIIYTEMIDGLCKSGKTDEAYKLMLMMEEKGCYPNVVTYTAMIDGFGKAEMTQTHWQRHISGYRKIIEGFNKDFIMSLGLLDEVRKSESLPVIPLYRMLSNSFMKAGRLDAALQLHQELASFSRVSTAYYSTCNALIESLSLAGKVNEAFELYSDMTRMGRVPEISTSS</sequence>
<feature type="repeat" description="PPR" evidence="3">
    <location>
        <begin position="190"/>
        <end position="224"/>
    </location>
</feature>
<dbReference type="PROSITE" id="PS51375">
    <property type="entry name" value="PPR"/>
    <property type="match status" value="17"/>
</dbReference>
<feature type="repeat" description="PPR" evidence="3">
    <location>
        <begin position="836"/>
        <end position="870"/>
    </location>
</feature>
<gene>
    <name evidence="4" type="ORF">GOBAR_AA24869</name>
</gene>
<feature type="repeat" description="PPR" evidence="3">
    <location>
        <begin position="534"/>
        <end position="568"/>
    </location>
</feature>
<feature type="repeat" description="PPR" evidence="3">
    <location>
        <begin position="271"/>
        <end position="305"/>
    </location>
</feature>
<dbReference type="PANTHER" id="PTHR47447:SF22">
    <property type="entry name" value="TETRATRICOPEPTIDE-LIKE HELICAL DOMAIN SUPERFAMILY"/>
    <property type="match status" value="1"/>
</dbReference>
<feature type="repeat" description="PPR" evidence="3">
    <location>
        <begin position="715"/>
        <end position="749"/>
    </location>
</feature>
<feature type="repeat" description="PPR" evidence="3">
    <location>
        <begin position="906"/>
        <end position="940"/>
    </location>
</feature>
<dbReference type="SUPFAM" id="SSF81901">
    <property type="entry name" value="HCP-like"/>
    <property type="match status" value="1"/>
</dbReference>
<dbReference type="OrthoDB" id="185373at2759"/>
<feature type="repeat" description="PPR" evidence="3">
    <location>
        <begin position="645"/>
        <end position="679"/>
    </location>
</feature>
<evidence type="ECO:0000256" key="1">
    <source>
        <dbReference type="ARBA" id="ARBA00007626"/>
    </source>
</evidence>
<evidence type="ECO:0000256" key="3">
    <source>
        <dbReference type="PROSITE-ProRule" id="PRU00708"/>
    </source>
</evidence>